<proteinExistence type="predicted"/>
<gene>
    <name evidence="2" type="ORF">B0F90DRAFT_1665240</name>
</gene>
<feature type="region of interest" description="Disordered" evidence="1">
    <location>
        <begin position="1"/>
        <end position="35"/>
    </location>
</feature>
<feature type="compositionally biased region" description="Polar residues" evidence="1">
    <location>
        <begin position="155"/>
        <end position="168"/>
    </location>
</feature>
<comment type="caution">
    <text evidence="2">The sequence shown here is derived from an EMBL/GenBank/DDBJ whole genome shotgun (WGS) entry which is preliminary data.</text>
</comment>
<evidence type="ECO:0000313" key="3">
    <source>
        <dbReference type="Proteomes" id="UP001203297"/>
    </source>
</evidence>
<protein>
    <submittedName>
        <fullName evidence="2">Uncharacterized protein</fullName>
    </submittedName>
</protein>
<feature type="compositionally biased region" description="Polar residues" evidence="1">
    <location>
        <begin position="23"/>
        <end position="33"/>
    </location>
</feature>
<evidence type="ECO:0000256" key="1">
    <source>
        <dbReference type="SAM" id="MobiDB-lite"/>
    </source>
</evidence>
<evidence type="ECO:0000313" key="2">
    <source>
        <dbReference type="EMBL" id="KAI0306864.1"/>
    </source>
</evidence>
<organism evidence="2 3">
    <name type="scientific">Multifurca ochricompacta</name>
    <dbReference type="NCBI Taxonomy" id="376703"/>
    <lineage>
        <taxon>Eukaryota</taxon>
        <taxon>Fungi</taxon>
        <taxon>Dikarya</taxon>
        <taxon>Basidiomycota</taxon>
        <taxon>Agaricomycotina</taxon>
        <taxon>Agaricomycetes</taxon>
        <taxon>Russulales</taxon>
        <taxon>Russulaceae</taxon>
        <taxon>Multifurca</taxon>
    </lineage>
</organism>
<keyword evidence="3" id="KW-1185">Reference proteome</keyword>
<feature type="region of interest" description="Disordered" evidence="1">
    <location>
        <begin position="71"/>
        <end position="169"/>
    </location>
</feature>
<dbReference type="AlphaFoldDB" id="A0AAD4MBK7"/>
<sequence length="493" mass="52654">MTSPSSLAPIPGAVPGSPRQKLKSSPSVESLPNSHPCLEDTANMLNLNLPPNAMKVLAQCQAAGRLPAQINSPAQTSALPVTPTTTARRPTAKSYSQPNMLKPGGASPYARGVPVPKSVPQPLEAASHQPPSVKARARREAQAKAKAPPPAAVTGMSTAQARPTTSWDNRQKRVAQAGRFQAGSAARVPPISGLSMAPTHPGTPWGDRSAHSYQRFATCIYYRGTIESPDPARHPNGRRHPEECVVAQSDAKLAAATEDGDTSATFCARNIPTSLIDRLLVRLTDGAAGPAAPKRSHTWVGGDTERTMRSPLAPSTNLLPAMGPYMVGPTVTGQSTLGQPLGGPSGDFQFQLDSEHLPIMPPQMLEELALRIRQEKEKDLALLIQQEMEKEGYPGFNFLDPMVPTVEGTQPSAALERILDLEFNSVVQSGRDEARIAPPSRAEIERSLLMSLAPPTDTNHPTESEGDARIGELVQYAVDLLDESWTGFVDFKG</sequence>
<reference evidence="2" key="1">
    <citation type="journal article" date="2022" name="New Phytol.">
        <title>Evolutionary transition to the ectomycorrhizal habit in the genomes of a hyperdiverse lineage of mushroom-forming fungi.</title>
        <authorList>
            <person name="Looney B."/>
            <person name="Miyauchi S."/>
            <person name="Morin E."/>
            <person name="Drula E."/>
            <person name="Courty P.E."/>
            <person name="Kohler A."/>
            <person name="Kuo A."/>
            <person name="LaButti K."/>
            <person name="Pangilinan J."/>
            <person name="Lipzen A."/>
            <person name="Riley R."/>
            <person name="Andreopoulos W."/>
            <person name="He G."/>
            <person name="Johnson J."/>
            <person name="Nolan M."/>
            <person name="Tritt A."/>
            <person name="Barry K.W."/>
            <person name="Grigoriev I.V."/>
            <person name="Nagy L.G."/>
            <person name="Hibbett D."/>
            <person name="Henrissat B."/>
            <person name="Matheny P.B."/>
            <person name="Labbe J."/>
            <person name="Martin F.M."/>
        </authorList>
    </citation>
    <scope>NUCLEOTIDE SEQUENCE</scope>
    <source>
        <strain evidence="2">BPL690</strain>
    </source>
</reference>
<accession>A0AAD4MBK7</accession>
<name>A0AAD4MBK7_9AGAM</name>
<dbReference type="EMBL" id="WTXG01000002">
    <property type="protein sequence ID" value="KAI0306864.1"/>
    <property type="molecule type" value="Genomic_DNA"/>
</dbReference>
<feature type="region of interest" description="Disordered" evidence="1">
    <location>
        <begin position="288"/>
        <end position="311"/>
    </location>
</feature>
<dbReference type="Proteomes" id="UP001203297">
    <property type="component" value="Unassembled WGS sequence"/>
</dbReference>